<evidence type="ECO:0000313" key="9">
    <source>
        <dbReference type="Proteomes" id="UP001595818"/>
    </source>
</evidence>
<dbReference type="SMART" id="SM00065">
    <property type="entry name" value="GAF"/>
    <property type="match status" value="1"/>
</dbReference>
<evidence type="ECO:0000256" key="2">
    <source>
        <dbReference type="ARBA" id="ARBA00022840"/>
    </source>
</evidence>
<keyword evidence="3" id="KW-0805">Transcription regulation</keyword>
<dbReference type="InterPro" id="IPR025662">
    <property type="entry name" value="Sigma_54_int_dom_ATP-bd_1"/>
</dbReference>
<feature type="domain" description="Sigma-54 factor interaction" evidence="6">
    <location>
        <begin position="319"/>
        <end position="548"/>
    </location>
</feature>
<evidence type="ECO:0000259" key="7">
    <source>
        <dbReference type="PROSITE" id="PS50112"/>
    </source>
</evidence>
<keyword evidence="1" id="KW-0547">Nucleotide-binding</keyword>
<keyword evidence="4" id="KW-0238">DNA-binding</keyword>
<dbReference type="PROSITE" id="PS00688">
    <property type="entry name" value="SIGMA54_INTERACT_3"/>
    <property type="match status" value="1"/>
</dbReference>
<dbReference type="SUPFAM" id="SSF55781">
    <property type="entry name" value="GAF domain-like"/>
    <property type="match status" value="1"/>
</dbReference>
<dbReference type="InterPro" id="IPR025943">
    <property type="entry name" value="Sigma_54_int_dom_ATP-bd_2"/>
</dbReference>
<dbReference type="Gene3D" id="3.30.450.40">
    <property type="match status" value="1"/>
</dbReference>
<sequence>MVTKTQTDDINRLVRFIVEHTHTKFGRDYFKVLVRHLSEALEVKGAWVTELLPKEQTLRSFAFWFNGGYVNHYEYSLTNTPCERVITDKACFLVAERVIELFPDDPDLEPLNAVSYMGQPLFGEDGDVLGHLAIIHDAPLHPSEEQEAVFSLFAQRANAELLRLKANEALFEKKKHLSALIENMNDAILEIDSLGFVSLTNPAASILFGLKESELSGSLVYSLFEEDSAAYLRGVLKASRTQPEGTVETGSNKELQVFNKNGDIVPVGASICRYQVSHELYHTLLLRNLKELRRAEQRIRILEDDASHLGLGDKNSTPILGECSALRKVLEDIQHVAKSNSTVLLLGESGTGKEVFARNIHERSLRSHKPLIIVNCAAIPSNLIESEFFGHEKGAFTGALQRREGRFSLADGGTLFLDEVGELPLDMQPKLLRVLQEGEFETLGGNRTVKVDVRVIAATNRNLHEMVKAGTFREDLYYRLNVIPIHLPSLREREGDVVLLADLFIKKFSRQTGKKILPLNAGSIALLLSYQWPGNIRELQHVIERAVILAKDENLQLERFIPSESLNVSPENEHGMIISDQKILTAHQLEALERKNLLNALEQTAWKISGKNGAASLLGIPPSTLSSKIKAFGLRRRSPN</sequence>
<evidence type="ECO:0000313" key="8">
    <source>
        <dbReference type="EMBL" id="MFC4871352.1"/>
    </source>
</evidence>
<dbReference type="Proteomes" id="UP001595818">
    <property type="component" value="Unassembled WGS sequence"/>
</dbReference>
<dbReference type="InterPro" id="IPR002078">
    <property type="entry name" value="Sigma_54_int"/>
</dbReference>
<dbReference type="SMART" id="SM00091">
    <property type="entry name" value="PAS"/>
    <property type="match status" value="1"/>
</dbReference>
<dbReference type="PROSITE" id="PS00676">
    <property type="entry name" value="SIGMA54_INTERACT_2"/>
    <property type="match status" value="1"/>
</dbReference>
<dbReference type="Pfam" id="PF25601">
    <property type="entry name" value="AAA_lid_14"/>
    <property type="match status" value="1"/>
</dbReference>
<dbReference type="SUPFAM" id="SSF55785">
    <property type="entry name" value="PYP-like sensor domain (PAS domain)"/>
    <property type="match status" value="1"/>
</dbReference>
<dbReference type="InterPro" id="IPR025944">
    <property type="entry name" value="Sigma_54_int_dom_CS"/>
</dbReference>
<evidence type="ECO:0000259" key="6">
    <source>
        <dbReference type="PROSITE" id="PS50045"/>
    </source>
</evidence>
<dbReference type="InterPro" id="IPR027417">
    <property type="entry name" value="P-loop_NTPase"/>
</dbReference>
<keyword evidence="2" id="KW-0067">ATP-binding</keyword>
<organism evidence="8 9">
    <name type="scientific">Negadavirga shengliensis</name>
    <dbReference type="NCBI Taxonomy" id="1389218"/>
    <lineage>
        <taxon>Bacteria</taxon>
        <taxon>Pseudomonadati</taxon>
        <taxon>Bacteroidota</taxon>
        <taxon>Cytophagia</taxon>
        <taxon>Cytophagales</taxon>
        <taxon>Cyclobacteriaceae</taxon>
        <taxon>Negadavirga</taxon>
    </lineage>
</organism>
<dbReference type="Pfam" id="PF01590">
    <property type="entry name" value="GAF"/>
    <property type="match status" value="1"/>
</dbReference>
<dbReference type="Pfam" id="PF00989">
    <property type="entry name" value="PAS"/>
    <property type="match status" value="1"/>
</dbReference>
<accession>A0ABV9SYQ0</accession>
<name>A0ABV9SYQ0_9BACT</name>
<dbReference type="Gene3D" id="3.40.50.300">
    <property type="entry name" value="P-loop containing nucleotide triphosphate hydrolases"/>
    <property type="match status" value="1"/>
</dbReference>
<dbReference type="CDD" id="cd00130">
    <property type="entry name" value="PAS"/>
    <property type="match status" value="1"/>
</dbReference>
<comment type="caution">
    <text evidence="8">The sequence shown here is derived from an EMBL/GenBank/DDBJ whole genome shotgun (WGS) entry which is preliminary data.</text>
</comment>
<dbReference type="NCBIfam" id="TIGR00229">
    <property type="entry name" value="sensory_box"/>
    <property type="match status" value="1"/>
</dbReference>
<keyword evidence="5" id="KW-0804">Transcription</keyword>
<dbReference type="Gene3D" id="1.10.10.60">
    <property type="entry name" value="Homeodomain-like"/>
    <property type="match status" value="1"/>
</dbReference>
<dbReference type="InterPro" id="IPR013767">
    <property type="entry name" value="PAS_fold"/>
</dbReference>
<reference evidence="9" key="1">
    <citation type="journal article" date="2019" name="Int. J. Syst. Evol. Microbiol.">
        <title>The Global Catalogue of Microorganisms (GCM) 10K type strain sequencing project: providing services to taxonomists for standard genome sequencing and annotation.</title>
        <authorList>
            <consortium name="The Broad Institute Genomics Platform"/>
            <consortium name="The Broad Institute Genome Sequencing Center for Infectious Disease"/>
            <person name="Wu L."/>
            <person name="Ma J."/>
        </authorList>
    </citation>
    <scope>NUCLEOTIDE SEQUENCE [LARGE SCALE GENOMIC DNA]</scope>
    <source>
        <strain evidence="9">CGMCC 4.7466</strain>
    </source>
</reference>
<dbReference type="SUPFAM" id="SSF52540">
    <property type="entry name" value="P-loop containing nucleoside triphosphate hydrolases"/>
    <property type="match status" value="1"/>
</dbReference>
<dbReference type="InterPro" id="IPR029016">
    <property type="entry name" value="GAF-like_dom_sf"/>
</dbReference>
<dbReference type="PROSITE" id="PS50045">
    <property type="entry name" value="SIGMA54_INTERACT_4"/>
    <property type="match status" value="1"/>
</dbReference>
<evidence type="ECO:0000256" key="5">
    <source>
        <dbReference type="ARBA" id="ARBA00023163"/>
    </source>
</evidence>
<protein>
    <submittedName>
        <fullName evidence="8">Sigma-54 interaction domain-containing protein</fullName>
    </submittedName>
</protein>
<gene>
    <name evidence="8" type="ORF">ACFPFU_06625</name>
</gene>
<dbReference type="Pfam" id="PF00158">
    <property type="entry name" value="Sigma54_activat"/>
    <property type="match status" value="1"/>
</dbReference>
<proteinExistence type="predicted"/>
<dbReference type="SMART" id="SM00382">
    <property type="entry name" value="AAA"/>
    <property type="match status" value="1"/>
</dbReference>
<keyword evidence="9" id="KW-1185">Reference proteome</keyword>
<dbReference type="PROSITE" id="PS00675">
    <property type="entry name" value="SIGMA54_INTERACT_1"/>
    <property type="match status" value="1"/>
</dbReference>
<dbReference type="InterPro" id="IPR003593">
    <property type="entry name" value="AAA+_ATPase"/>
</dbReference>
<dbReference type="InterPro" id="IPR058031">
    <property type="entry name" value="AAA_lid_NorR"/>
</dbReference>
<dbReference type="PROSITE" id="PS50112">
    <property type="entry name" value="PAS"/>
    <property type="match status" value="1"/>
</dbReference>
<dbReference type="RefSeq" id="WP_377062732.1">
    <property type="nucleotide sequence ID" value="NZ_JBHSJJ010000003.1"/>
</dbReference>
<dbReference type="PANTHER" id="PTHR32071:SF57">
    <property type="entry name" value="C4-DICARBOXYLATE TRANSPORT TRANSCRIPTIONAL REGULATORY PROTEIN DCTD"/>
    <property type="match status" value="1"/>
</dbReference>
<feature type="domain" description="PAS" evidence="7">
    <location>
        <begin position="173"/>
        <end position="243"/>
    </location>
</feature>
<dbReference type="CDD" id="cd00009">
    <property type="entry name" value="AAA"/>
    <property type="match status" value="1"/>
</dbReference>
<evidence type="ECO:0000256" key="1">
    <source>
        <dbReference type="ARBA" id="ARBA00022741"/>
    </source>
</evidence>
<dbReference type="Gene3D" id="1.10.8.60">
    <property type="match status" value="1"/>
</dbReference>
<dbReference type="PANTHER" id="PTHR32071">
    <property type="entry name" value="TRANSCRIPTIONAL REGULATORY PROTEIN"/>
    <property type="match status" value="1"/>
</dbReference>
<evidence type="ECO:0000256" key="4">
    <source>
        <dbReference type="ARBA" id="ARBA00023125"/>
    </source>
</evidence>
<dbReference type="Pfam" id="PF02954">
    <property type="entry name" value="HTH_8"/>
    <property type="match status" value="1"/>
</dbReference>
<dbReference type="Gene3D" id="3.30.450.20">
    <property type="entry name" value="PAS domain"/>
    <property type="match status" value="1"/>
</dbReference>
<dbReference type="InterPro" id="IPR035965">
    <property type="entry name" value="PAS-like_dom_sf"/>
</dbReference>
<dbReference type="InterPro" id="IPR003018">
    <property type="entry name" value="GAF"/>
</dbReference>
<dbReference type="EMBL" id="JBHSJJ010000003">
    <property type="protein sequence ID" value="MFC4871352.1"/>
    <property type="molecule type" value="Genomic_DNA"/>
</dbReference>
<dbReference type="InterPro" id="IPR002197">
    <property type="entry name" value="HTH_Fis"/>
</dbReference>
<evidence type="ECO:0000256" key="3">
    <source>
        <dbReference type="ARBA" id="ARBA00023015"/>
    </source>
</evidence>
<dbReference type="InterPro" id="IPR000014">
    <property type="entry name" value="PAS"/>
</dbReference>